<proteinExistence type="predicted"/>
<evidence type="ECO:0000313" key="1">
    <source>
        <dbReference type="EMBL" id="SCC58083.1"/>
    </source>
</evidence>
<dbReference type="Proteomes" id="UP000195991">
    <property type="component" value="Unassembled WGS sequence"/>
</dbReference>
<dbReference type="EMBL" id="FMBI01000039">
    <property type="protein sequence ID" value="SCC58083.1"/>
    <property type="molecule type" value="Genomic_DNA"/>
</dbReference>
<protein>
    <submittedName>
        <fullName evidence="1">Uncharacterized protein</fullName>
    </submittedName>
</protein>
<reference evidence="1 2" key="1">
    <citation type="submission" date="2016-08" db="EMBL/GenBank/DDBJ databases">
        <authorList>
            <person name="Seilhamer J.J."/>
        </authorList>
    </citation>
    <scope>NUCLEOTIDE SEQUENCE [LARGE SCALE GENOMIC DNA]</scope>
    <source>
        <strain evidence="1 2">IEBC_T61001</strain>
    </source>
</reference>
<name>A0A1C4FR09_BACTU</name>
<dbReference type="AlphaFoldDB" id="A0A1C4FR09"/>
<sequence>MLKTRNIRIRIVGEFEKEKYNDELGGIWKSLPSKC</sequence>
<gene>
    <name evidence="1" type="ORF">BTT61001_04607</name>
</gene>
<organism evidence="1 2">
    <name type="scientific">Bacillus thuringiensis</name>
    <dbReference type="NCBI Taxonomy" id="1428"/>
    <lineage>
        <taxon>Bacteria</taxon>
        <taxon>Bacillati</taxon>
        <taxon>Bacillota</taxon>
        <taxon>Bacilli</taxon>
        <taxon>Bacillales</taxon>
        <taxon>Bacillaceae</taxon>
        <taxon>Bacillus</taxon>
        <taxon>Bacillus cereus group</taxon>
    </lineage>
</organism>
<accession>A0A1C4FR09</accession>
<evidence type="ECO:0000313" key="2">
    <source>
        <dbReference type="Proteomes" id="UP000195991"/>
    </source>
</evidence>